<evidence type="ECO:0000259" key="3">
    <source>
        <dbReference type="Pfam" id="PF01494"/>
    </source>
</evidence>
<dbReference type="GO" id="GO:0004497">
    <property type="term" value="F:monooxygenase activity"/>
    <property type="evidence" value="ECO:0007669"/>
    <property type="project" value="UniProtKB-KW"/>
</dbReference>
<dbReference type="Pfam" id="PF01494">
    <property type="entry name" value="FAD_binding_3"/>
    <property type="match status" value="1"/>
</dbReference>
<name>A0ABW2CGT3_9ACTN</name>
<proteinExistence type="predicted"/>
<dbReference type="PANTHER" id="PTHR13789:SF309">
    <property type="entry name" value="PUTATIVE (AFU_ORTHOLOGUE AFUA_6G14510)-RELATED"/>
    <property type="match status" value="1"/>
</dbReference>
<accession>A0ABW2CGT3</accession>
<evidence type="ECO:0000256" key="2">
    <source>
        <dbReference type="ARBA" id="ARBA00023033"/>
    </source>
</evidence>
<dbReference type="RefSeq" id="WP_160826443.1">
    <property type="nucleotide sequence ID" value="NZ_JBHSXS010000006.1"/>
</dbReference>
<evidence type="ECO:0000313" key="4">
    <source>
        <dbReference type="EMBL" id="MFC6880996.1"/>
    </source>
</evidence>
<reference evidence="5" key="1">
    <citation type="journal article" date="2019" name="Int. J. Syst. Evol. Microbiol.">
        <title>The Global Catalogue of Microorganisms (GCM) 10K type strain sequencing project: providing services to taxonomists for standard genome sequencing and annotation.</title>
        <authorList>
            <consortium name="The Broad Institute Genomics Platform"/>
            <consortium name="The Broad Institute Genome Sequencing Center for Infectious Disease"/>
            <person name="Wu L."/>
            <person name="Ma J."/>
        </authorList>
    </citation>
    <scope>NUCLEOTIDE SEQUENCE [LARGE SCALE GENOMIC DNA]</scope>
    <source>
        <strain evidence="5">JCM 3369</strain>
    </source>
</reference>
<gene>
    <name evidence="4" type="ORF">ACFQKB_14610</name>
</gene>
<dbReference type="InterPro" id="IPR050493">
    <property type="entry name" value="FAD-dep_Monooxygenase_BioMet"/>
</dbReference>
<dbReference type="Gene3D" id="3.50.50.60">
    <property type="entry name" value="FAD/NAD(P)-binding domain"/>
    <property type="match status" value="1"/>
</dbReference>
<dbReference type="PRINTS" id="PR00420">
    <property type="entry name" value="RNGMNOXGNASE"/>
</dbReference>
<dbReference type="PANTHER" id="PTHR13789">
    <property type="entry name" value="MONOOXYGENASE"/>
    <property type="match status" value="1"/>
</dbReference>
<dbReference type="InterPro" id="IPR036188">
    <property type="entry name" value="FAD/NAD-bd_sf"/>
</dbReference>
<evidence type="ECO:0000313" key="5">
    <source>
        <dbReference type="Proteomes" id="UP001596380"/>
    </source>
</evidence>
<keyword evidence="5" id="KW-1185">Reference proteome</keyword>
<sequence length="386" mass="40560">MARHAIVIGGGIGGLTAAAALSGKGWTVTLYERAGSLEPIGSGLALGPNALRALDTLGGVGDAVRALAAFRGDGGLRRPGGTWLNRTSAEAAAARFGDPILTLLRSALVDLLAARLPDDSVRLGTTIASVSPADGTVTTEAGDREQADLVVAADGIHSATRDTLFPDHPRPAYSGVTAWRVVVPGVDVNGRASETWGRRLVFGVTPLADRNVYCYATAPSAPDARADDELALLRRLFGAWHDPIPELLAQASPEAILRNDVYALERPLPEFHHRRVALLGDAAHPMTPNLGQGACQAIEDAIVLAHEVTDGGGLPAYTAARLPRTTRIMQRSSAISRLTRLRGVLPVTARDTALWLGGRLGPGAVIRQGDAIFNWRPPTSPTTTPR</sequence>
<evidence type="ECO:0000256" key="1">
    <source>
        <dbReference type="ARBA" id="ARBA00023002"/>
    </source>
</evidence>
<organism evidence="4 5">
    <name type="scientific">Actinomadura yumaensis</name>
    <dbReference type="NCBI Taxonomy" id="111807"/>
    <lineage>
        <taxon>Bacteria</taxon>
        <taxon>Bacillati</taxon>
        <taxon>Actinomycetota</taxon>
        <taxon>Actinomycetes</taxon>
        <taxon>Streptosporangiales</taxon>
        <taxon>Thermomonosporaceae</taxon>
        <taxon>Actinomadura</taxon>
    </lineage>
</organism>
<feature type="domain" description="FAD-binding" evidence="3">
    <location>
        <begin position="5"/>
        <end position="332"/>
    </location>
</feature>
<dbReference type="InterPro" id="IPR002938">
    <property type="entry name" value="FAD-bd"/>
</dbReference>
<comment type="caution">
    <text evidence="4">The sequence shown here is derived from an EMBL/GenBank/DDBJ whole genome shotgun (WGS) entry which is preliminary data.</text>
</comment>
<dbReference type="Proteomes" id="UP001596380">
    <property type="component" value="Unassembled WGS sequence"/>
</dbReference>
<dbReference type="SUPFAM" id="SSF51905">
    <property type="entry name" value="FAD/NAD(P)-binding domain"/>
    <property type="match status" value="1"/>
</dbReference>
<protein>
    <submittedName>
        <fullName evidence="4">FAD-dependent monooxygenase</fullName>
    </submittedName>
</protein>
<dbReference type="EMBL" id="JBHSXS010000006">
    <property type="protein sequence ID" value="MFC6880996.1"/>
    <property type="molecule type" value="Genomic_DNA"/>
</dbReference>
<keyword evidence="1" id="KW-0560">Oxidoreductase</keyword>
<keyword evidence="2 4" id="KW-0503">Monooxygenase</keyword>